<dbReference type="GO" id="GO:0006094">
    <property type="term" value="P:gluconeogenesis"/>
    <property type="evidence" value="ECO:0000318"/>
    <property type="project" value="GO_Central"/>
</dbReference>
<dbReference type="FunFam" id="3.40.50.10490:FF:000048">
    <property type="entry name" value="Glucose-6-phosphate isomerase"/>
    <property type="match status" value="1"/>
</dbReference>
<dbReference type="InterPro" id="IPR012340">
    <property type="entry name" value="NA-bd_OB-fold"/>
</dbReference>
<dbReference type="GO" id="GO:0004347">
    <property type="term" value="F:glucose-6-phosphate isomerase activity"/>
    <property type="evidence" value="ECO:0000318"/>
    <property type="project" value="GO_Central"/>
</dbReference>
<evidence type="ECO:0000256" key="15">
    <source>
        <dbReference type="PROSITE-ProRule" id="PRU00252"/>
    </source>
</evidence>
<evidence type="ECO:0000256" key="2">
    <source>
        <dbReference type="ARBA" id="ARBA00006604"/>
    </source>
</evidence>
<dbReference type="GO" id="GO:0003697">
    <property type="term" value="F:single-stranded DNA binding"/>
    <property type="evidence" value="ECO:0007669"/>
    <property type="project" value="InterPro"/>
</dbReference>
<dbReference type="NCBIfam" id="NF001211">
    <property type="entry name" value="PRK00179.1"/>
    <property type="match status" value="1"/>
</dbReference>
<evidence type="ECO:0000256" key="5">
    <source>
        <dbReference type="ARBA" id="ARBA00011952"/>
    </source>
</evidence>
<evidence type="ECO:0000256" key="11">
    <source>
        <dbReference type="ARBA" id="ARBA00023152"/>
    </source>
</evidence>
<dbReference type="GO" id="GO:0006096">
    <property type="term" value="P:glycolytic process"/>
    <property type="evidence" value="ECO:0000318"/>
    <property type="project" value="GO_Central"/>
</dbReference>
<evidence type="ECO:0000256" key="14">
    <source>
        <dbReference type="ARBA" id="ARBA00029321"/>
    </source>
</evidence>
<dbReference type="PANTHER" id="PTHR11469:SF1">
    <property type="entry name" value="GLUCOSE-6-PHOSPHATE ISOMERASE"/>
    <property type="match status" value="1"/>
</dbReference>
<dbReference type="EMBL" id="GL377574">
    <property type="protein sequence ID" value="EFJ31134.1"/>
    <property type="molecule type" value="Genomic_DNA"/>
</dbReference>
<dbReference type="PANTHER" id="PTHR11469">
    <property type="entry name" value="GLUCOSE-6-PHOSPHATE ISOMERASE"/>
    <property type="match status" value="1"/>
</dbReference>
<evidence type="ECO:0000256" key="6">
    <source>
        <dbReference type="ARBA" id="ARBA00022364"/>
    </source>
</evidence>
<evidence type="ECO:0000313" key="17">
    <source>
        <dbReference type="EMBL" id="EFJ31134.1"/>
    </source>
</evidence>
<dbReference type="GO" id="GO:0048029">
    <property type="term" value="F:monosaccharide binding"/>
    <property type="evidence" value="ECO:0000318"/>
    <property type="project" value="GO_Central"/>
</dbReference>
<organism evidence="18">
    <name type="scientific">Selaginella moellendorffii</name>
    <name type="common">Spikemoss</name>
    <dbReference type="NCBI Taxonomy" id="88036"/>
    <lineage>
        <taxon>Eukaryota</taxon>
        <taxon>Viridiplantae</taxon>
        <taxon>Streptophyta</taxon>
        <taxon>Embryophyta</taxon>
        <taxon>Tracheophyta</taxon>
        <taxon>Lycopodiopsida</taxon>
        <taxon>Selaginellales</taxon>
        <taxon>Selaginellaceae</taxon>
        <taxon>Selaginella</taxon>
    </lineage>
</organism>
<dbReference type="Gramene" id="EFJ31134">
    <property type="protein sequence ID" value="EFJ31134"/>
    <property type="gene ID" value="SELMODRAFT_409075"/>
</dbReference>
<dbReference type="InParanoid" id="D8R9C6"/>
<evidence type="ECO:0000256" key="4">
    <source>
        <dbReference type="ARBA" id="ARBA00011738"/>
    </source>
</evidence>
<keyword evidence="7" id="KW-0312">Gluconeogenesis</keyword>
<dbReference type="GO" id="GO:0051156">
    <property type="term" value="P:glucose 6-phosphate metabolic process"/>
    <property type="evidence" value="ECO:0000318"/>
    <property type="project" value="GO_Central"/>
</dbReference>
<dbReference type="Pfam" id="PF00004">
    <property type="entry name" value="AAA"/>
    <property type="match status" value="1"/>
</dbReference>
<comment type="catalytic activity">
    <reaction evidence="14">
        <text>alpha-D-glucose 6-phosphate = beta-D-fructose 6-phosphate</text>
        <dbReference type="Rhea" id="RHEA:11816"/>
        <dbReference type="ChEBI" id="CHEBI:57634"/>
        <dbReference type="ChEBI" id="CHEBI:58225"/>
        <dbReference type="EC" id="5.3.1.9"/>
    </reaction>
</comment>
<protein>
    <recommendedName>
        <fullName evidence="6">Pachytene checkpoint protein 2 homolog</fullName>
        <ecNumber evidence="5">5.3.1.9</ecNumber>
    </recommendedName>
</protein>
<dbReference type="GO" id="GO:0005829">
    <property type="term" value="C:cytosol"/>
    <property type="evidence" value="ECO:0000318"/>
    <property type="project" value="GO_Central"/>
</dbReference>
<dbReference type="InterPro" id="IPR003960">
    <property type="entry name" value="ATPase_AAA_CS"/>
</dbReference>
<dbReference type="FunFam" id="3.40.50.300:FF:000680">
    <property type="entry name" value="pachytene checkpoint protein 2 homolog"/>
    <property type="match status" value="1"/>
</dbReference>
<comment type="similarity">
    <text evidence="2">Belongs to the GPI family.</text>
</comment>
<dbReference type="PROSITE" id="PS50935">
    <property type="entry name" value="SSB"/>
    <property type="match status" value="1"/>
</dbReference>
<dbReference type="Pfam" id="PF00342">
    <property type="entry name" value="PGI"/>
    <property type="match status" value="1"/>
</dbReference>
<dbReference type="eggNOG" id="KOG2446">
    <property type="taxonomic scope" value="Eukaryota"/>
</dbReference>
<dbReference type="SMART" id="SM00382">
    <property type="entry name" value="AAA"/>
    <property type="match status" value="1"/>
</dbReference>
<dbReference type="GO" id="GO:0005524">
    <property type="term" value="F:ATP binding"/>
    <property type="evidence" value="ECO:0007669"/>
    <property type="project" value="UniProtKB-KW"/>
</dbReference>
<dbReference type="Gene3D" id="3.40.50.300">
    <property type="entry name" value="P-loop containing nucleotide triphosphate hydrolases"/>
    <property type="match status" value="1"/>
</dbReference>
<dbReference type="HAMAP" id="MF_00473">
    <property type="entry name" value="G6P_isomerase"/>
    <property type="match status" value="1"/>
</dbReference>
<dbReference type="InterPro" id="IPR018189">
    <property type="entry name" value="Phosphoglucose_isomerase_CS"/>
</dbReference>
<accession>D8R9C6</accession>
<keyword evidence="9" id="KW-0067">ATP-binding</keyword>
<comment type="pathway">
    <text evidence="1">Carbohydrate degradation; glycolysis; D-glyceraldehyde 3-phosphate and glycerone phosphate from D-glucose: step 2/4.</text>
</comment>
<feature type="domain" description="AAA+ ATPase" evidence="16">
    <location>
        <begin position="571"/>
        <end position="723"/>
    </location>
</feature>
<dbReference type="CDD" id="cd05015">
    <property type="entry name" value="SIS_PGI_1"/>
    <property type="match status" value="1"/>
</dbReference>
<evidence type="ECO:0000256" key="12">
    <source>
        <dbReference type="ARBA" id="ARBA00023235"/>
    </source>
</evidence>
<dbReference type="SUPFAM" id="SSF53697">
    <property type="entry name" value="SIS domain"/>
    <property type="match status" value="2"/>
</dbReference>
<reference evidence="17 18" key="1">
    <citation type="journal article" date="2011" name="Science">
        <title>The Selaginella genome identifies genetic changes associated with the evolution of vascular plants.</title>
        <authorList>
            <person name="Banks J.A."/>
            <person name="Nishiyama T."/>
            <person name="Hasebe M."/>
            <person name="Bowman J.L."/>
            <person name="Gribskov M."/>
            <person name="dePamphilis C."/>
            <person name="Albert V.A."/>
            <person name="Aono N."/>
            <person name="Aoyama T."/>
            <person name="Ambrose B.A."/>
            <person name="Ashton N.W."/>
            <person name="Axtell M.J."/>
            <person name="Barker E."/>
            <person name="Barker M.S."/>
            <person name="Bennetzen J.L."/>
            <person name="Bonawitz N.D."/>
            <person name="Chapple C."/>
            <person name="Cheng C."/>
            <person name="Correa L.G."/>
            <person name="Dacre M."/>
            <person name="DeBarry J."/>
            <person name="Dreyer I."/>
            <person name="Elias M."/>
            <person name="Engstrom E.M."/>
            <person name="Estelle M."/>
            <person name="Feng L."/>
            <person name="Finet C."/>
            <person name="Floyd S.K."/>
            <person name="Frommer W.B."/>
            <person name="Fujita T."/>
            <person name="Gramzow L."/>
            <person name="Gutensohn M."/>
            <person name="Harholt J."/>
            <person name="Hattori M."/>
            <person name="Heyl A."/>
            <person name="Hirai T."/>
            <person name="Hiwatashi Y."/>
            <person name="Ishikawa M."/>
            <person name="Iwata M."/>
            <person name="Karol K.G."/>
            <person name="Koehler B."/>
            <person name="Kolukisaoglu U."/>
            <person name="Kubo M."/>
            <person name="Kurata T."/>
            <person name="Lalonde S."/>
            <person name="Li K."/>
            <person name="Li Y."/>
            <person name="Litt A."/>
            <person name="Lyons E."/>
            <person name="Manning G."/>
            <person name="Maruyama T."/>
            <person name="Michael T.P."/>
            <person name="Mikami K."/>
            <person name="Miyazaki S."/>
            <person name="Morinaga S."/>
            <person name="Murata T."/>
            <person name="Mueller-Roeber B."/>
            <person name="Nelson D.R."/>
            <person name="Obara M."/>
            <person name="Oguri Y."/>
            <person name="Olmstead R.G."/>
            <person name="Onodera N."/>
            <person name="Petersen B.L."/>
            <person name="Pils B."/>
            <person name="Prigge M."/>
            <person name="Rensing S.A."/>
            <person name="Riano-Pachon D.M."/>
            <person name="Roberts A.W."/>
            <person name="Sato Y."/>
            <person name="Scheller H.V."/>
            <person name="Schulz B."/>
            <person name="Schulz C."/>
            <person name="Shakirov E.V."/>
            <person name="Shibagaki N."/>
            <person name="Shinohara N."/>
            <person name="Shippen D.E."/>
            <person name="Soerensen I."/>
            <person name="Sotooka R."/>
            <person name="Sugimoto N."/>
            <person name="Sugita M."/>
            <person name="Sumikawa N."/>
            <person name="Tanurdzic M."/>
            <person name="Theissen G."/>
            <person name="Ulvskov P."/>
            <person name="Wakazuki S."/>
            <person name="Weng J.K."/>
            <person name="Willats W.W."/>
            <person name="Wipf D."/>
            <person name="Wolf P.G."/>
            <person name="Yang L."/>
            <person name="Zimmer A.D."/>
            <person name="Zhu Q."/>
            <person name="Mitros T."/>
            <person name="Hellsten U."/>
            <person name="Loque D."/>
            <person name="Otillar R."/>
            <person name="Salamov A."/>
            <person name="Schmutz J."/>
            <person name="Shapiro H."/>
            <person name="Lindquist E."/>
            <person name="Lucas S."/>
            <person name="Rokhsar D."/>
            <person name="Grigoriev I.V."/>
        </authorList>
    </citation>
    <scope>NUCLEOTIDE SEQUENCE [LARGE SCALE GENOMIC DNA]</scope>
</reference>
<evidence type="ECO:0000259" key="16">
    <source>
        <dbReference type="SMART" id="SM00382"/>
    </source>
</evidence>
<dbReference type="PRINTS" id="PR00662">
    <property type="entry name" value="G6PISOMERASE"/>
</dbReference>
<dbReference type="PROSITE" id="PS00765">
    <property type="entry name" value="P_GLUCOSE_ISOMERASE_1"/>
    <property type="match status" value="1"/>
</dbReference>
<dbReference type="InterPro" id="IPR000424">
    <property type="entry name" value="Primosome_PriB/ssb"/>
</dbReference>
<dbReference type="InterPro" id="IPR003959">
    <property type="entry name" value="ATPase_AAA_core"/>
</dbReference>
<dbReference type="InterPro" id="IPR035482">
    <property type="entry name" value="SIS_PGI_2"/>
</dbReference>
<dbReference type="InterPro" id="IPR001672">
    <property type="entry name" value="G6P_Isomerase"/>
</dbReference>
<evidence type="ECO:0000256" key="13">
    <source>
        <dbReference type="ARBA" id="ARBA00023254"/>
    </source>
</evidence>
<dbReference type="Proteomes" id="UP000001514">
    <property type="component" value="Unassembled WGS sequence"/>
</dbReference>
<dbReference type="InterPro" id="IPR003593">
    <property type="entry name" value="AAA+_ATPase"/>
</dbReference>
<dbReference type="SUPFAM" id="SSF50249">
    <property type="entry name" value="Nucleic acid-binding proteins"/>
    <property type="match status" value="1"/>
</dbReference>
<comment type="similarity">
    <text evidence="3">Belongs to the AAA ATPase family. PCH2 subfamily.</text>
</comment>
<keyword evidence="12" id="KW-0413">Isomerase</keyword>
<keyword evidence="10 15" id="KW-0238">DNA-binding</keyword>
<dbReference type="SUPFAM" id="SSF52540">
    <property type="entry name" value="P-loop containing nucleoside triphosphate hydrolases"/>
    <property type="match status" value="1"/>
</dbReference>
<dbReference type="FunFam" id="3.40.50.10490:FF:000031">
    <property type="entry name" value="Glucose-6-phosphate isomerase"/>
    <property type="match status" value="1"/>
</dbReference>
<dbReference type="InterPro" id="IPR046348">
    <property type="entry name" value="SIS_dom_sf"/>
</dbReference>
<sequence length="1477" mass="163782">MSTSLIVQAPQLGCSFLRHQCRALVAATDLSGGFQRPETIKWDRDLANNVSLIGFLGKDPAWGYSEQGRIVYGSIKTPHSWFLLDFCDPVSEIAVEHAKKGDWVQVQGELLVPKPGDKIVTPKVLVKDFKFVEKSNDSKIETARLWLEFFAAPNEWWDNRAIKRNARAPDFKHKETREALWLNSQDLPSWIPSQIQALESKGILKSLLESTKLHSRPATIGFDPSLANTATLTGKVIGNPAVYKVFSGKIAKAVLLVEDKSCFFVDFHNGLGECFIQHVRRGDWIQVSGSVSVEMQRSAPIAKIRVRDFQLVEGDVPGRSEQDEHSRLWQNFFAAPHDYWDNRHDKENSKRPDFRHKSTKEALWLDDSRNPPWVYAQGSDRAMADMDVCPAAGGAGALDPVFVDATAKLSNASLFSSDRIEVSVEVCLKPTSSARHEDVKDAIERMLHNQGLSLVDGPVNFHQTEEAFLIDNVQSVLCDTGRGTGDCVLLFWQVYFKVSVYQLNEEGAADDEGDGAEELPSFQEWSLPAKEFHGLWESLIYATGLKQRLLQYSKTAVLFADKGVDHNLISWNRVILLHGPPGTGKTSLCKALAQKLAIRFKDRYHSSQLVEVNAHSLFSKWFSESGKLVTKLFQKIQDLVEDADSLVFVLIDEVESLAAARQAALSGSEPSDSIRVVNALLTQLDKLRSWPNVVVLTTSNITGAIDLAFVDRADIKAYIGPPTLEARYEILRSCMKELERTGLISSSALCRQQNGSISENFVSYDTLLQSMNCSMPDILSNSLLQTAEAAEGLSGRVLRKLPFLAYAGMALETKVDTHHFLVALKEAAQRERSERDTNDNYTTTSIARGALSNTSHASFKTKVPSIVFSIVRYSPSDGCASPGRQMSSARGGIVDTKAWQELKSHVGEISKLHLKDLLGDKARCESMMKEYDGIALDFSRQRATQDTFQKLFQLAKEMKLKDKIDRMFGGDHINSTEDRPVLHVALRAPREALIACDGKNVVPEVWEVLDKMKDFSNRVREGQWLGATGKPLTDVVAIGIGGSFLGPLFVHTAMQTEPGCARLAKGRRLLFLSNVDPIDAAFTLKGLSQETTLGDYSRLNNLFEAHFNRCSCHCFEDIHNGGDNAKCPNDENVDHIYTWATAVAKHMVAVSTNLKLVKEFGIDPANAFAFWDWVGGRYSVCSAVGVLPLALQYGFANVNEFLEGASSIDSHFRVAPFERNLPVLLGLISVWNVSFLGCPARAILPYSQALQKFAPHIQQLSMESNGKGVSIDGTPLPYETGEIDFGEPGTNGQHSFYQLIHQGRIIPCDFVGIIKSQQPMYLSGEPVSNHDELMCNFFAQADALAYGKTPDELRAEGVPDSLVPHKTFTGNRPSLSLLLPNLTPYTIGQLLAIYEHRIAVQGFIWGINSFDQWGVELGKVILSPNSSITLSLTSAPSKNQSLAGKVRNQMHLWRTKGKVVEGFNYSTTTLLNRYLKV</sequence>
<dbReference type="Gene3D" id="3.40.50.10490">
    <property type="entry name" value="Glucose-6-phosphate isomerase like protein, domain 1"/>
    <property type="match status" value="3"/>
</dbReference>
<evidence type="ECO:0000313" key="18">
    <source>
        <dbReference type="Proteomes" id="UP000001514"/>
    </source>
</evidence>
<evidence type="ECO:0000256" key="8">
    <source>
        <dbReference type="ARBA" id="ARBA00022741"/>
    </source>
</evidence>
<dbReference type="Pfam" id="PF23242">
    <property type="entry name" value="AAA_lid_TRIP13_C"/>
    <property type="match status" value="1"/>
</dbReference>
<dbReference type="Gene3D" id="1.10.1390.10">
    <property type="match status" value="2"/>
</dbReference>
<dbReference type="CDD" id="cd19508">
    <property type="entry name" value="RecA-like_Pch2-like"/>
    <property type="match status" value="1"/>
</dbReference>
<dbReference type="PROSITE" id="PS00674">
    <property type="entry name" value="AAA"/>
    <property type="match status" value="1"/>
</dbReference>
<name>D8R9C6_SELML</name>
<proteinExistence type="inferred from homology"/>
<dbReference type="GO" id="GO:0016887">
    <property type="term" value="F:ATP hydrolysis activity"/>
    <property type="evidence" value="ECO:0007669"/>
    <property type="project" value="InterPro"/>
</dbReference>
<keyword evidence="18" id="KW-1185">Reference proteome</keyword>
<dbReference type="InterPro" id="IPR058249">
    <property type="entry name" value="Pch2_C"/>
</dbReference>
<keyword evidence="13" id="KW-0469">Meiosis</keyword>
<dbReference type="STRING" id="88036.D8R9C6"/>
<dbReference type="GO" id="GO:0007127">
    <property type="term" value="P:meiosis I"/>
    <property type="evidence" value="ECO:0007669"/>
    <property type="project" value="UniProtKB-ARBA"/>
</dbReference>
<evidence type="ECO:0000256" key="7">
    <source>
        <dbReference type="ARBA" id="ARBA00022432"/>
    </source>
</evidence>
<dbReference type="InterPro" id="IPR027417">
    <property type="entry name" value="P-loop_NTPase"/>
</dbReference>
<comment type="subunit">
    <text evidence="4">Homodimer.</text>
</comment>
<evidence type="ECO:0000256" key="9">
    <source>
        <dbReference type="ARBA" id="ARBA00022840"/>
    </source>
</evidence>
<dbReference type="InterPro" id="IPR023096">
    <property type="entry name" value="G6P_Isomerase_C"/>
</dbReference>
<dbReference type="CDD" id="cd05016">
    <property type="entry name" value="SIS_PGI_2"/>
    <property type="match status" value="1"/>
</dbReference>
<dbReference type="Pfam" id="PF23563">
    <property type="entry name" value="TRIP13_N"/>
    <property type="match status" value="1"/>
</dbReference>
<keyword evidence="8" id="KW-0547">Nucleotide-binding</keyword>
<dbReference type="PROSITE" id="PS00174">
    <property type="entry name" value="P_GLUCOSE_ISOMERASE_2"/>
    <property type="match status" value="1"/>
</dbReference>
<dbReference type="eggNOG" id="KOG0744">
    <property type="taxonomic scope" value="Eukaryota"/>
</dbReference>
<dbReference type="HOGENOM" id="CLU_249873_0_0_1"/>
<evidence type="ECO:0000256" key="1">
    <source>
        <dbReference type="ARBA" id="ARBA00004926"/>
    </source>
</evidence>
<gene>
    <name evidence="17" type="ORF">SELMODRAFT_409075</name>
</gene>
<evidence type="ECO:0000256" key="10">
    <source>
        <dbReference type="ARBA" id="ARBA00023125"/>
    </source>
</evidence>
<dbReference type="PROSITE" id="PS51463">
    <property type="entry name" value="P_GLUCOSE_ISOMERASE_3"/>
    <property type="match status" value="1"/>
</dbReference>
<dbReference type="EC" id="5.3.1.9" evidence="5"/>
<dbReference type="KEGG" id="smo:SELMODRAFT_409075"/>
<dbReference type="UniPathway" id="UPA00109">
    <property type="reaction ID" value="UER00181"/>
</dbReference>
<dbReference type="InterPro" id="IPR035476">
    <property type="entry name" value="SIS_PGI_1"/>
</dbReference>
<keyword evidence="11" id="KW-0324">Glycolysis</keyword>
<evidence type="ECO:0000256" key="3">
    <source>
        <dbReference type="ARBA" id="ARBA00007271"/>
    </source>
</evidence>